<dbReference type="Gene3D" id="3.30.360.10">
    <property type="entry name" value="Dihydrodipicolinate Reductase, domain 2"/>
    <property type="match status" value="1"/>
</dbReference>
<gene>
    <name evidence="4" type="ORF">FSB78_03980</name>
</gene>
<dbReference type="SUPFAM" id="SSF51735">
    <property type="entry name" value="NAD(P)-binding Rossmann-fold domains"/>
    <property type="match status" value="1"/>
</dbReference>
<proteinExistence type="predicted"/>
<dbReference type="PANTHER" id="PTHR43818">
    <property type="entry name" value="BCDNA.GH03377"/>
    <property type="match status" value="1"/>
</dbReference>
<keyword evidence="1" id="KW-0560">Oxidoreductase</keyword>
<name>A0A5C6UDK0_9SPHN</name>
<dbReference type="Gene3D" id="3.40.50.720">
    <property type="entry name" value="NAD(P)-binding Rossmann-like Domain"/>
    <property type="match status" value="1"/>
</dbReference>
<reference evidence="4 5" key="1">
    <citation type="journal article" date="2013" name="Antonie Van Leeuwenhoek">
        <title>Sphingomonas ginsenosidivorax sp. nov., with the ability to transform ginsenosides.</title>
        <authorList>
            <person name="Jin X.F."/>
            <person name="Kim J.K."/>
            <person name="Liu Q.M."/>
            <person name="Kang M.S."/>
            <person name="He D."/>
            <person name="Jin F.X."/>
            <person name="Kim S.C."/>
            <person name="Im W.T."/>
        </authorList>
    </citation>
    <scope>NUCLEOTIDE SEQUENCE [LARGE SCALE GENOMIC DNA]</scope>
    <source>
        <strain evidence="4 5">KHI67</strain>
    </source>
</reference>
<dbReference type="GO" id="GO:0000166">
    <property type="term" value="F:nucleotide binding"/>
    <property type="evidence" value="ECO:0007669"/>
    <property type="project" value="InterPro"/>
</dbReference>
<dbReference type="InterPro" id="IPR036291">
    <property type="entry name" value="NAD(P)-bd_dom_sf"/>
</dbReference>
<keyword evidence="5" id="KW-1185">Reference proteome</keyword>
<protein>
    <submittedName>
        <fullName evidence="4">Gfo/Idh/MocA family oxidoreductase</fullName>
    </submittedName>
</protein>
<organism evidence="4 5">
    <name type="scientific">Sphingomonas ginsenosidivorax</name>
    <dbReference type="NCBI Taxonomy" id="862135"/>
    <lineage>
        <taxon>Bacteria</taxon>
        <taxon>Pseudomonadati</taxon>
        <taxon>Pseudomonadota</taxon>
        <taxon>Alphaproteobacteria</taxon>
        <taxon>Sphingomonadales</taxon>
        <taxon>Sphingomonadaceae</taxon>
        <taxon>Sphingomonas</taxon>
    </lineage>
</organism>
<accession>A0A5C6UDK0</accession>
<dbReference type="SUPFAM" id="SSF55347">
    <property type="entry name" value="Glyceraldehyde-3-phosphate dehydrogenase-like, C-terminal domain"/>
    <property type="match status" value="1"/>
</dbReference>
<comment type="caution">
    <text evidence="4">The sequence shown here is derived from an EMBL/GenBank/DDBJ whole genome shotgun (WGS) entry which is preliminary data.</text>
</comment>
<dbReference type="OrthoDB" id="9792935at2"/>
<dbReference type="InterPro" id="IPR000683">
    <property type="entry name" value="Gfo/Idh/MocA-like_OxRdtase_N"/>
</dbReference>
<dbReference type="GO" id="GO:0016491">
    <property type="term" value="F:oxidoreductase activity"/>
    <property type="evidence" value="ECO:0007669"/>
    <property type="project" value="UniProtKB-KW"/>
</dbReference>
<dbReference type="PANTHER" id="PTHR43818:SF11">
    <property type="entry name" value="BCDNA.GH03377"/>
    <property type="match status" value="1"/>
</dbReference>
<dbReference type="Proteomes" id="UP000321250">
    <property type="component" value="Unassembled WGS sequence"/>
</dbReference>
<dbReference type="InterPro" id="IPR050463">
    <property type="entry name" value="Gfo/Idh/MocA_oxidrdct_glycsds"/>
</dbReference>
<dbReference type="Pfam" id="PF22725">
    <property type="entry name" value="GFO_IDH_MocA_C3"/>
    <property type="match status" value="1"/>
</dbReference>
<dbReference type="EMBL" id="VOQR01000001">
    <property type="protein sequence ID" value="TXC70196.1"/>
    <property type="molecule type" value="Genomic_DNA"/>
</dbReference>
<evidence type="ECO:0000313" key="4">
    <source>
        <dbReference type="EMBL" id="TXC70196.1"/>
    </source>
</evidence>
<feature type="domain" description="Gfo/Idh/MocA-like oxidoreductase N-terminal" evidence="2">
    <location>
        <begin position="8"/>
        <end position="127"/>
    </location>
</feature>
<evidence type="ECO:0000313" key="5">
    <source>
        <dbReference type="Proteomes" id="UP000321250"/>
    </source>
</evidence>
<evidence type="ECO:0000259" key="2">
    <source>
        <dbReference type="Pfam" id="PF01408"/>
    </source>
</evidence>
<dbReference type="Pfam" id="PF01408">
    <property type="entry name" value="GFO_IDH_MocA"/>
    <property type="match status" value="1"/>
</dbReference>
<evidence type="ECO:0000259" key="3">
    <source>
        <dbReference type="Pfam" id="PF22725"/>
    </source>
</evidence>
<evidence type="ECO:0000256" key="1">
    <source>
        <dbReference type="ARBA" id="ARBA00023002"/>
    </source>
</evidence>
<sequence>MGGVTRKLKVGLIGAHAWADKAHLPGLVAHPGVDLVAICDTDRARAEAAAAKFGAGAVYTDCREMLADPSIEMIDVCTPTATHLPLSLAAIDARKHVLSEKPLHTQAAPAFEAAARAKANGVRTKLGFTFRYSPAIRRLQEWVASGELGEIFHIHGFEQNSQFLDPDFELRQFDVTSPRDRLIPASIVGYGSHLIDLMRWIGGEFDSVVSTMSNYVPERLIRGLEGRQRFQVEDGTVALVEYAGGTQGMLQTSYVAVGNYPGVEIRVYGSKGAAVARLISEYGVAETLHRAAADSVEFAKVELGDDVLPPGTTLATPWPELYYRNLIRYFTDEILEGRPEECTFYDGAKSQEIVDAIVRAHAERRWVKVGAA</sequence>
<feature type="domain" description="GFO/IDH/MocA-like oxidoreductase" evidence="3">
    <location>
        <begin position="136"/>
        <end position="274"/>
    </location>
</feature>
<dbReference type="AlphaFoldDB" id="A0A5C6UDK0"/>
<dbReference type="InterPro" id="IPR055170">
    <property type="entry name" value="GFO_IDH_MocA-like_dom"/>
</dbReference>